<dbReference type="Proteomes" id="UP000306740">
    <property type="component" value="Unassembled WGS sequence"/>
</dbReference>
<dbReference type="InterPro" id="IPR022742">
    <property type="entry name" value="Hydrolase_4"/>
</dbReference>
<dbReference type="InterPro" id="IPR029058">
    <property type="entry name" value="AB_hydrolase_fold"/>
</dbReference>
<dbReference type="RefSeq" id="WP_139106620.1">
    <property type="nucleotide sequence ID" value="NZ_VDFR01000105.1"/>
</dbReference>
<evidence type="ECO:0000256" key="3">
    <source>
        <dbReference type="PIRSR" id="PIRSR017388-2"/>
    </source>
</evidence>
<name>A0A5C4MJC3_9ACTN</name>
<organism evidence="6 7">
    <name type="scientific">Mumia zhuanghuii</name>
    <dbReference type="NCBI Taxonomy" id="2585211"/>
    <lineage>
        <taxon>Bacteria</taxon>
        <taxon>Bacillati</taxon>
        <taxon>Actinomycetota</taxon>
        <taxon>Actinomycetes</taxon>
        <taxon>Propionibacteriales</taxon>
        <taxon>Nocardioidaceae</taxon>
        <taxon>Mumia</taxon>
    </lineage>
</organism>
<feature type="active site" description="Nucleophile" evidence="2">
    <location>
        <position position="97"/>
    </location>
</feature>
<feature type="binding site" evidence="3">
    <location>
        <position position="98"/>
    </location>
    <ligand>
        <name>substrate</name>
    </ligand>
</feature>
<dbReference type="Gene3D" id="3.40.50.1820">
    <property type="entry name" value="alpha/beta hydrolase"/>
    <property type="match status" value="1"/>
</dbReference>
<gene>
    <name evidence="6" type="ORF">FHE65_22330</name>
</gene>
<dbReference type="AlphaFoldDB" id="A0A5C4MJC3"/>
<dbReference type="PANTHER" id="PTHR43798:SF31">
    <property type="entry name" value="AB HYDROLASE SUPERFAMILY PROTEIN YCLE"/>
    <property type="match status" value="1"/>
</dbReference>
<reference evidence="6 7" key="1">
    <citation type="submission" date="2019-05" db="EMBL/GenBank/DDBJ databases">
        <title>Mumia sp. nov., isolated from the intestinal contents of plateau pika (Ochotona curzoniae) in the Qinghai-Tibet plateau of China.</title>
        <authorList>
            <person name="Tian Z."/>
        </authorList>
    </citation>
    <scope>NUCLEOTIDE SEQUENCE [LARGE SCALE GENOMIC DNA]</scope>
    <source>
        <strain evidence="7">527</strain>
    </source>
</reference>
<protein>
    <submittedName>
        <fullName evidence="6">Alpha/beta fold hydrolase</fullName>
    </submittedName>
</protein>
<dbReference type="InterPro" id="IPR050266">
    <property type="entry name" value="AB_hydrolase_sf"/>
</dbReference>
<dbReference type="GO" id="GO:0052689">
    <property type="term" value="F:carboxylic ester hydrolase activity"/>
    <property type="evidence" value="ECO:0007669"/>
    <property type="project" value="InterPro"/>
</dbReference>
<evidence type="ECO:0000313" key="6">
    <source>
        <dbReference type="EMBL" id="TNC41616.1"/>
    </source>
</evidence>
<feature type="active site" description="Charge relay system" evidence="2">
    <location>
        <position position="198"/>
    </location>
</feature>
<feature type="domain" description="Serine aminopeptidase S33" evidence="5">
    <location>
        <begin position="22"/>
        <end position="233"/>
    </location>
</feature>
<dbReference type="OrthoDB" id="9786110at2"/>
<feature type="site" description="Important for substrate specificity" evidence="4">
    <location>
        <position position="147"/>
    </location>
</feature>
<evidence type="ECO:0000259" key="5">
    <source>
        <dbReference type="Pfam" id="PF12146"/>
    </source>
</evidence>
<feature type="binding site" evidence="3">
    <location>
        <position position="29"/>
    </location>
    <ligand>
        <name>substrate</name>
    </ligand>
</feature>
<dbReference type="GO" id="GO:0016020">
    <property type="term" value="C:membrane"/>
    <property type="evidence" value="ECO:0007669"/>
    <property type="project" value="TreeGrafter"/>
</dbReference>
<evidence type="ECO:0000256" key="1">
    <source>
        <dbReference type="ARBA" id="ARBA00022801"/>
    </source>
</evidence>
<dbReference type="Pfam" id="PF12146">
    <property type="entry name" value="Hydrolase_4"/>
    <property type="match status" value="1"/>
</dbReference>
<evidence type="ECO:0000313" key="7">
    <source>
        <dbReference type="Proteomes" id="UP000306740"/>
    </source>
</evidence>
<evidence type="ECO:0000256" key="4">
    <source>
        <dbReference type="PIRSR" id="PIRSR017388-3"/>
    </source>
</evidence>
<accession>A0A5C4MJC3</accession>
<dbReference type="PIRSF" id="PIRSF017388">
    <property type="entry name" value="Esterase_lipase"/>
    <property type="match status" value="1"/>
</dbReference>
<dbReference type="InterPro" id="IPR012354">
    <property type="entry name" value="Esterase_lipase"/>
</dbReference>
<dbReference type="PANTHER" id="PTHR43798">
    <property type="entry name" value="MONOACYLGLYCEROL LIPASE"/>
    <property type="match status" value="1"/>
</dbReference>
<sequence length="262" mass="28686">MAKAPTLHPLARPLSLDGGPAGVLLVHGFTGSPASMTPWARHLAAQGFTVRVPRLPGHGTTWQEMNRTRWEDWYAEVERALDELRSRCDHVAVAGLSMGGALALRLAEQRTSDVDAIVLVNPAVNIVDRRLVALPVLRHVVRSLPGIGNDIKKTGVDESGYDRTPLHALWSQTRLWADVRANLHRVSQPLLLFRSTEDHVVDPSSARIILAGVSSAVAVEETLDDSYHVATLDNDAERLWEQSAGFIARHTTASTQDSDQAR</sequence>
<comment type="caution">
    <text evidence="6">The sequence shown here is derived from an EMBL/GenBank/DDBJ whole genome shotgun (WGS) entry which is preliminary data.</text>
</comment>
<dbReference type="EMBL" id="VDFR01000105">
    <property type="protein sequence ID" value="TNC41616.1"/>
    <property type="molecule type" value="Genomic_DNA"/>
</dbReference>
<feature type="active site" description="Charge relay system" evidence="2">
    <location>
        <position position="228"/>
    </location>
</feature>
<keyword evidence="1 6" id="KW-0378">Hydrolase</keyword>
<proteinExistence type="predicted"/>
<dbReference type="SUPFAM" id="SSF53474">
    <property type="entry name" value="alpha/beta-Hydrolases"/>
    <property type="match status" value="1"/>
</dbReference>
<evidence type="ECO:0000256" key="2">
    <source>
        <dbReference type="PIRSR" id="PIRSR017388-1"/>
    </source>
</evidence>